<keyword evidence="4 7" id="KW-0812">Transmembrane</keyword>
<evidence type="ECO:0000313" key="8">
    <source>
        <dbReference type="EMBL" id="BAH57066.1"/>
    </source>
</evidence>
<evidence type="ECO:0000256" key="7">
    <source>
        <dbReference type="SAM" id="Phobius"/>
    </source>
</evidence>
<reference evidence="8" key="1">
    <citation type="journal article" date="2009" name="DNA Res.">
        <title>Analysis of multiple occurrences of alternative splicing events in Arabidopsis thaliana using novel sequenced full-length cDNAs.</title>
        <authorList>
            <person name="Iida K."/>
            <person name="Fukami-Kobayashi K."/>
            <person name="Toyoda A."/>
            <person name="Sakaki Y."/>
            <person name="Kobayashi M."/>
            <person name="Seki M."/>
            <person name="Shinozaki K."/>
        </authorList>
    </citation>
    <scope>NUCLEOTIDE SEQUENCE</scope>
    <source>
        <tissue evidence="8">Mixture of silique and flower</tissue>
    </source>
</reference>
<keyword evidence="5 7" id="KW-1133">Transmembrane helix</keyword>
<dbReference type="SUPFAM" id="SSF103481">
    <property type="entry name" value="Multidrug resistance efflux transporter EmrE"/>
    <property type="match status" value="1"/>
</dbReference>
<dbReference type="Pfam" id="PF08627">
    <property type="entry name" value="CRT-like"/>
    <property type="match status" value="1"/>
</dbReference>
<feature type="transmembrane region" description="Helical" evidence="7">
    <location>
        <begin position="91"/>
        <end position="112"/>
    </location>
</feature>
<keyword evidence="3" id="KW-0813">Transport</keyword>
<gene>
    <name evidence="8" type="ordered locus">At5g12170</name>
</gene>
<evidence type="ECO:0000256" key="5">
    <source>
        <dbReference type="ARBA" id="ARBA00022989"/>
    </source>
</evidence>
<dbReference type="AlphaFoldDB" id="C0Z2Y7"/>
<dbReference type="PANTHER" id="PTHR31326">
    <property type="entry name" value="PROTEIN CLT2, CHLOROPLASTIC"/>
    <property type="match status" value="1"/>
</dbReference>
<evidence type="ECO:0000256" key="3">
    <source>
        <dbReference type="ARBA" id="ARBA00022448"/>
    </source>
</evidence>
<protein>
    <submittedName>
        <fullName evidence="8">AT5G12170 protein</fullName>
    </submittedName>
</protein>
<name>C0Z2Y7_ARATH</name>
<dbReference type="PANTHER" id="PTHR31326:SF3">
    <property type="entry name" value="PROTEIN CLT3, CHLOROPLASTIC"/>
    <property type="match status" value="1"/>
</dbReference>
<proteinExistence type="evidence at transcript level"/>
<dbReference type="EMBL" id="AK318951">
    <property type="protein sequence ID" value="BAH57066.1"/>
    <property type="molecule type" value="mRNA"/>
</dbReference>
<feature type="transmembrane region" description="Helical" evidence="7">
    <location>
        <begin position="37"/>
        <end position="56"/>
    </location>
</feature>
<evidence type="ECO:0000256" key="4">
    <source>
        <dbReference type="ARBA" id="ARBA00022692"/>
    </source>
</evidence>
<sequence>MLSVPKSPFLIVGILEALAAAAGMAAAANLSGPSTTVLSQTFLVWQIFFSIIFLGRRYSVNQILGCTLVALGVIVSVASGSGAAHSLNEAGVLWILLMVLSFLLQGAGSHLYR</sequence>
<feature type="transmembrane region" description="Helical" evidence="7">
    <location>
        <begin position="63"/>
        <end position="85"/>
    </location>
</feature>
<evidence type="ECO:0000256" key="2">
    <source>
        <dbReference type="ARBA" id="ARBA00006690"/>
    </source>
</evidence>
<evidence type="ECO:0000256" key="6">
    <source>
        <dbReference type="ARBA" id="ARBA00023136"/>
    </source>
</evidence>
<dbReference type="InterPro" id="IPR037185">
    <property type="entry name" value="EmrE-like"/>
</dbReference>
<keyword evidence="6 7" id="KW-0472">Membrane</keyword>
<comment type="subcellular location">
    <subcellularLocation>
        <location evidence="1">Membrane</location>
        <topology evidence="1">Multi-pass membrane protein</topology>
    </subcellularLocation>
</comment>
<evidence type="ECO:0000256" key="1">
    <source>
        <dbReference type="ARBA" id="ARBA00004141"/>
    </source>
</evidence>
<accession>C0Z2Y7</accession>
<dbReference type="InterPro" id="IPR013936">
    <property type="entry name" value="CRT-like"/>
</dbReference>
<dbReference type="GO" id="GO:0016020">
    <property type="term" value="C:membrane"/>
    <property type="evidence" value="ECO:0007669"/>
    <property type="project" value="UniProtKB-SubCell"/>
</dbReference>
<organism evidence="8">
    <name type="scientific">Arabidopsis thaliana</name>
    <name type="common">Mouse-ear cress</name>
    <dbReference type="NCBI Taxonomy" id="3702"/>
    <lineage>
        <taxon>Eukaryota</taxon>
        <taxon>Viridiplantae</taxon>
        <taxon>Streptophyta</taxon>
        <taxon>Embryophyta</taxon>
        <taxon>Tracheophyta</taxon>
        <taxon>Spermatophyta</taxon>
        <taxon>Magnoliopsida</taxon>
        <taxon>eudicotyledons</taxon>
        <taxon>Gunneridae</taxon>
        <taxon>Pentapetalae</taxon>
        <taxon>rosids</taxon>
        <taxon>malvids</taxon>
        <taxon>Brassicales</taxon>
        <taxon>Brassicaceae</taxon>
        <taxon>Camelineae</taxon>
        <taxon>Arabidopsis</taxon>
    </lineage>
</organism>
<comment type="similarity">
    <text evidence="2">Belongs to the CRT-like transporter family.</text>
</comment>